<dbReference type="RefSeq" id="WP_382209948.1">
    <property type="nucleotide sequence ID" value="NZ_JBHSZH010000005.1"/>
</dbReference>
<comment type="caution">
    <text evidence="2">The sequence shown here is derived from an EMBL/GenBank/DDBJ whole genome shotgun (WGS) entry which is preliminary data.</text>
</comment>
<accession>A0ABD5WP56</accession>
<evidence type="ECO:0000256" key="1">
    <source>
        <dbReference type="SAM" id="MobiDB-lite"/>
    </source>
</evidence>
<sequence>MSGGRKPDPRRRSSTSKQALAALAVVFLLGATATSTVGVALGDVSGSNDGRVPAGERAAPYPMNDTDNETNDSERGDVPDDPDHDPVRRRAGSVPVPPRDDERADDHRTGDYRTEPR</sequence>
<gene>
    <name evidence="2" type="ORF">ACFQJ6_14690</name>
</gene>
<keyword evidence="3" id="KW-1185">Reference proteome</keyword>
<evidence type="ECO:0000313" key="3">
    <source>
        <dbReference type="Proteomes" id="UP001596407"/>
    </source>
</evidence>
<organism evidence="2 3">
    <name type="scientific">Halorussus caseinilyticus</name>
    <dbReference type="NCBI Taxonomy" id="3034025"/>
    <lineage>
        <taxon>Archaea</taxon>
        <taxon>Methanobacteriati</taxon>
        <taxon>Methanobacteriota</taxon>
        <taxon>Stenosarchaea group</taxon>
        <taxon>Halobacteria</taxon>
        <taxon>Halobacteriales</taxon>
        <taxon>Haladaptataceae</taxon>
        <taxon>Halorussus</taxon>
    </lineage>
</organism>
<evidence type="ECO:0000313" key="2">
    <source>
        <dbReference type="EMBL" id="MFC7081160.1"/>
    </source>
</evidence>
<feature type="region of interest" description="Disordered" evidence="1">
    <location>
        <begin position="40"/>
        <end position="117"/>
    </location>
</feature>
<dbReference type="Proteomes" id="UP001596407">
    <property type="component" value="Unassembled WGS sequence"/>
</dbReference>
<dbReference type="EMBL" id="JBHSZH010000005">
    <property type="protein sequence ID" value="MFC7081160.1"/>
    <property type="molecule type" value="Genomic_DNA"/>
</dbReference>
<protein>
    <submittedName>
        <fullName evidence="2">Uncharacterized protein</fullName>
    </submittedName>
</protein>
<name>A0ABD5WP56_9EURY</name>
<dbReference type="AlphaFoldDB" id="A0ABD5WP56"/>
<feature type="compositionally biased region" description="Basic and acidic residues" evidence="1">
    <location>
        <begin position="98"/>
        <end position="117"/>
    </location>
</feature>
<reference evidence="2 3" key="1">
    <citation type="journal article" date="2019" name="Int. J. Syst. Evol. Microbiol.">
        <title>The Global Catalogue of Microorganisms (GCM) 10K type strain sequencing project: providing services to taxonomists for standard genome sequencing and annotation.</title>
        <authorList>
            <consortium name="The Broad Institute Genomics Platform"/>
            <consortium name="The Broad Institute Genome Sequencing Center for Infectious Disease"/>
            <person name="Wu L."/>
            <person name="Ma J."/>
        </authorList>
    </citation>
    <scope>NUCLEOTIDE SEQUENCE [LARGE SCALE GENOMIC DNA]</scope>
    <source>
        <strain evidence="2 3">DT72</strain>
    </source>
</reference>
<proteinExistence type="predicted"/>